<dbReference type="InterPro" id="IPR049326">
    <property type="entry name" value="Rhodopsin_dom_fungi"/>
</dbReference>
<keyword evidence="9" id="KW-1185">Reference proteome</keyword>
<comment type="similarity">
    <text evidence="5">Belongs to the SAT4 family.</text>
</comment>
<evidence type="ECO:0000256" key="3">
    <source>
        <dbReference type="ARBA" id="ARBA00022989"/>
    </source>
</evidence>
<proteinExistence type="inferred from homology"/>
<gene>
    <name evidence="8" type="ORF">CC80DRAFT_21465</name>
</gene>
<dbReference type="OrthoDB" id="4525788at2759"/>
<protein>
    <recommendedName>
        <fullName evidence="7">Rhodopsin domain-containing protein</fullName>
    </recommendedName>
</protein>
<evidence type="ECO:0000313" key="8">
    <source>
        <dbReference type="EMBL" id="KAF1958866.1"/>
    </source>
</evidence>
<keyword evidence="2 6" id="KW-0812">Transmembrane</keyword>
<evidence type="ECO:0000256" key="1">
    <source>
        <dbReference type="ARBA" id="ARBA00004141"/>
    </source>
</evidence>
<organism evidence="8 9">
    <name type="scientific">Byssothecium circinans</name>
    <dbReference type="NCBI Taxonomy" id="147558"/>
    <lineage>
        <taxon>Eukaryota</taxon>
        <taxon>Fungi</taxon>
        <taxon>Dikarya</taxon>
        <taxon>Ascomycota</taxon>
        <taxon>Pezizomycotina</taxon>
        <taxon>Dothideomycetes</taxon>
        <taxon>Pleosporomycetidae</taxon>
        <taxon>Pleosporales</taxon>
        <taxon>Massarineae</taxon>
        <taxon>Massarinaceae</taxon>
        <taxon>Byssothecium</taxon>
    </lineage>
</organism>
<dbReference type="PANTHER" id="PTHR33048">
    <property type="entry name" value="PTH11-LIKE INTEGRAL MEMBRANE PROTEIN (AFU_ORTHOLOGUE AFUA_5G11245)"/>
    <property type="match status" value="1"/>
</dbReference>
<comment type="subcellular location">
    <subcellularLocation>
        <location evidence="1">Membrane</location>
        <topology evidence="1">Multi-pass membrane protein</topology>
    </subcellularLocation>
</comment>
<name>A0A6A5U7K1_9PLEO</name>
<dbReference type="Pfam" id="PF20684">
    <property type="entry name" value="Fung_rhodopsin"/>
    <property type="match status" value="1"/>
</dbReference>
<feature type="transmembrane region" description="Helical" evidence="6">
    <location>
        <begin position="6"/>
        <end position="26"/>
    </location>
</feature>
<evidence type="ECO:0000256" key="4">
    <source>
        <dbReference type="ARBA" id="ARBA00023136"/>
    </source>
</evidence>
<dbReference type="Proteomes" id="UP000800035">
    <property type="component" value="Unassembled WGS sequence"/>
</dbReference>
<keyword evidence="3 6" id="KW-1133">Transmembrane helix</keyword>
<dbReference type="InterPro" id="IPR052337">
    <property type="entry name" value="SAT4-like"/>
</dbReference>
<dbReference type="AlphaFoldDB" id="A0A6A5U7K1"/>
<feature type="domain" description="Rhodopsin" evidence="7">
    <location>
        <begin position="3"/>
        <end position="67"/>
    </location>
</feature>
<keyword evidence="4 6" id="KW-0472">Membrane</keyword>
<evidence type="ECO:0000256" key="6">
    <source>
        <dbReference type="SAM" id="Phobius"/>
    </source>
</evidence>
<accession>A0A6A5U7K1</accession>
<evidence type="ECO:0000256" key="2">
    <source>
        <dbReference type="ARBA" id="ARBA00022692"/>
    </source>
</evidence>
<reference evidence="8" key="1">
    <citation type="journal article" date="2020" name="Stud. Mycol.">
        <title>101 Dothideomycetes genomes: a test case for predicting lifestyles and emergence of pathogens.</title>
        <authorList>
            <person name="Haridas S."/>
            <person name="Albert R."/>
            <person name="Binder M."/>
            <person name="Bloem J."/>
            <person name="Labutti K."/>
            <person name="Salamov A."/>
            <person name="Andreopoulos B."/>
            <person name="Baker S."/>
            <person name="Barry K."/>
            <person name="Bills G."/>
            <person name="Bluhm B."/>
            <person name="Cannon C."/>
            <person name="Castanera R."/>
            <person name="Culley D."/>
            <person name="Daum C."/>
            <person name="Ezra D."/>
            <person name="Gonzalez J."/>
            <person name="Henrissat B."/>
            <person name="Kuo A."/>
            <person name="Liang C."/>
            <person name="Lipzen A."/>
            <person name="Lutzoni F."/>
            <person name="Magnuson J."/>
            <person name="Mondo S."/>
            <person name="Nolan M."/>
            <person name="Ohm R."/>
            <person name="Pangilinan J."/>
            <person name="Park H.-J."/>
            <person name="Ramirez L."/>
            <person name="Alfaro M."/>
            <person name="Sun H."/>
            <person name="Tritt A."/>
            <person name="Yoshinaga Y."/>
            <person name="Zwiers L.-H."/>
            <person name="Turgeon B."/>
            <person name="Goodwin S."/>
            <person name="Spatafora J."/>
            <person name="Crous P."/>
            <person name="Grigoriev I."/>
        </authorList>
    </citation>
    <scope>NUCLEOTIDE SEQUENCE</scope>
    <source>
        <strain evidence="8">CBS 675.92</strain>
    </source>
</reference>
<evidence type="ECO:0000259" key="7">
    <source>
        <dbReference type="Pfam" id="PF20684"/>
    </source>
</evidence>
<dbReference type="GO" id="GO:0016020">
    <property type="term" value="C:membrane"/>
    <property type="evidence" value="ECO:0007669"/>
    <property type="project" value="UniProtKB-SubCell"/>
</dbReference>
<evidence type="ECO:0000256" key="5">
    <source>
        <dbReference type="ARBA" id="ARBA00038359"/>
    </source>
</evidence>
<sequence length="93" mass="10650">MVAKILFTAAATFTRLSLLCFYLRIVKDIQKKYFRWAVYANIGFSVAIFIAFIYLSIFQCNPVRNYWVCISCKSKAGRQLQKDICGSPANAHL</sequence>
<feature type="transmembrane region" description="Helical" evidence="6">
    <location>
        <begin position="38"/>
        <end position="57"/>
    </location>
</feature>
<dbReference type="PANTHER" id="PTHR33048:SF129">
    <property type="entry name" value="INTEGRAL MEMBRANE PROTEIN-RELATED"/>
    <property type="match status" value="1"/>
</dbReference>
<evidence type="ECO:0000313" key="9">
    <source>
        <dbReference type="Proteomes" id="UP000800035"/>
    </source>
</evidence>
<dbReference type="EMBL" id="ML976986">
    <property type="protein sequence ID" value="KAF1958866.1"/>
    <property type="molecule type" value="Genomic_DNA"/>
</dbReference>